<keyword evidence="5" id="KW-1185">Reference proteome</keyword>
<keyword evidence="1" id="KW-0812">Transmembrane</keyword>
<evidence type="ECO:0000313" key="5">
    <source>
        <dbReference type="Proteomes" id="UP001328107"/>
    </source>
</evidence>
<proteinExistence type="predicted"/>
<dbReference type="Proteomes" id="UP001328107">
    <property type="component" value="Unassembled WGS sequence"/>
</dbReference>
<keyword evidence="3" id="KW-0472">Membrane</keyword>
<reference evidence="5" key="1">
    <citation type="submission" date="2022-10" db="EMBL/GenBank/DDBJ databases">
        <title>Genome assembly of Pristionchus species.</title>
        <authorList>
            <person name="Yoshida K."/>
            <person name="Sommer R.J."/>
        </authorList>
    </citation>
    <scope>NUCLEOTIDE SEQUENCE [LARGE SCALE GENOMIC DNA]</scope>
    <source>
        <strain evidence="5">RS5460</strain>
    </source>
</reference>
<keyword evidence="2" id="KW-1133">Transmembrane helix</keyword>
<dbReference type="Gene3D" id="3.40.50.300">
    <property type="entry name" value="P-loop containing nucleotide triphosphate hydrolases"/>
    <property type="match status" value="1"/>
</dbReference>
<dbReference type="GO" id="GO:0016020">
    <property type="term" value="C:membrane"/>
    <property type="evidence" value="ECO:0007669"/>
    <property type="project" value="InterPro"/>
</dbReference>
<sequence>FVSIIKARVAAARIYNTIDSAKNETITDSTHILLDPTTSDLHVAFCNISFTFPTRSQPVLDGLSFELESCQSIGLV</sequence>
<dbReference type="Gene3D" id="1.20.1560.10">
    <property type="entry name" value="ABC transporter type 1, transmembrane domain"/>
    <property type="match status" value="1"/>
</dbReference>
<evidence type="ECO:0000256" key="2">
    <source>
        <dbReference type="ARBA" id="ARBA00022989"/>
    </source>
</evidence>
<name>A0AAN5CFH2_9BILA</name>
<dbReference type="EMBL" id="BTRK01000003">
    <property type="protein sequence ID" value="GMR44240.1"/>
    <property type="molecule type" value="Genomic_DNA"/>
</dbReference>
<dbReference type="InterPro" id="IPR027417">
    <property type="entry name" value="P-loop_NTPase"/>
</dbReference>
<feature type="non-terminal residue" evidence="4">
    <location>
        <position position="1"/>
    </location>
</feature>
<organism evidence="4 5">
    <name type="scientific">Pristionchus mayeri</name>
    <dbReference type="NCBI Taxonomy" id="1317129"/>
    <lineage>
        <taxon>Eukaryota</taxon>
        <taxon>Metazoa</taxon>
        <taxon>Ecdysozoa</taxon>
        <taxon>Nematoda</taxon>
        <taxon>Chromadorea</taxon>
        <taxon>Rhabditida</taxon>
        <taxon>Rhabditina</taxon>
        <taxon>Diplogasteromorpha</taxon>
        <taxon>Diplogasteroidea</taxon>
        <taxon>Neodiplogasteridae</taxon>
        <taxon>Pristionchus</taxon>
    </lineage>
</organism>
<feature type="non-terminal residue" evidence="4">
    <location>
        <position position="76"/>
    </location>
</feature>
<evidence type="ECO:0000256" key="1">
    <source>
        <dbReference type="ARBA" id="ARBA00022692"/>
    </source>
</evidence>
<evidence type="ECO:0000313" key="4">
    <source>
        <dbReference type="EMBL" id="GMR44240.1"/>
    </source>
</evidence>
<accession>A0AAN5CFH2</accession>
<comment type="caution">
    <text evidence="4">The sequence shown here is derived from an EMBL/GenBank/DDBJ whole genome shotgun (WGS) entry which is preliminary data.</text>
</comment>
<dbReference type="AlphaFoldDB" id="A0AAN5CFH2"/>
<gene>
    <name evidence="4" type="ORF">PMAYCL1PPCAC_14435</name>
</gene>
<evidence type="ECO:0000256" key="3">
    <source>
        <dbReference type="ARBA" id="ARBA00023136"/>
    </source>
</evidence>
<dbReference type="GO" id="GO:0005524">
    <property type="term" value="F:ATP binding"/>
    <property type="evidence" value="ECO:0007669"/>
    <property type="project" value="InterPro"/>
</dbReference>
<protein>
    <submittedName>
        <fullName evidence="4">Uncharacterized protein</fullName>
    </submittedName>
</protein>
<dbReference type="InterPro" id="IPR036640">
    <property type="entry name" value="ABC1_TM_sf"/>
</dbReference>